<comment type="caution">
    <text evidence="1">The sequence shown here is derived from an EMBL/GenBank/DDBJ whole genome shotgun (WGS) entry which is preliminary data.</text>
</comment>
<gene>
    <name evidence="1" type="ORF">A3A97_02205</name>
</gene>
<evidence type="ECO:0000313" key="1">
    <source>
        <dbReference type="EMBL" id="OHA52460.1"/>
    </source>
</evidence>
<protein>
    <submittedName>
        <fullName evidence="1">Uncharacterized protein</fullName>
    </submittedName>
</protein>
<dbReference type="Proteomes" id="UP000176951">
    <property type="component" value="Unassembled WGS sequence"/>
</dbReference>
<evidence type="ECO:0000313" key="2">
    <source>
        <dbReference type="Proteomes" id="UP000176951"/>
    </source>
</evidence>
<reference evidence="1 2" key="1">
    <citation type="journal article" date="2016" name="Nat. Commun.">
        <title>Thousands of microbial genomes shed light on interconnected biogeochemical processes in an aquifer system.</title>
        <authorList>
            <person name="Anantharaman K."/>
            <person name="Brown C.T."/>
            <person name="Hug L.A."/>
            <person name="Sharon I."/>
            <person name="Castelle C.J."/>
            <person name="Probst A.J."/>
            <person name="Thomas B.C."/>
            <person name="Singh A."/>
            <person name="Wilkins M.J."/>
            <person name="Karaoz U."/>
            <person name="Brodie E.L."/>
            <person name="Williams K.H."/>
            <person name="Hubbard S.S."/>
            <person name="Banfield J.F."/>
        </authorList>
    </citation>
    <scope>NUCLEOTIDE SEQUENCE [LARGE SCALE GENOMIC DNA]</scope>
</reference>
<dbReference type="AlphaFoldDB" id="A0A1G2PVV9"/>
<name>A0A1G2PVV9_9BACT</name>
<proteinExistence type="predicted"/>
<accession>A0A1G2PVV9</accession>
<sequence>MQKSEGQNYGSEISRGATAAESKIRTILEARRDSAPDIEAIDPLSVEEMARLEGVEVSALEDKIQERVSLFAEEMESANSYHEDNYAQLMEELYSLYLLSQNNRDIPDDISWIENLRSFDQFCDYFCPDATPHAKAFIGHNVQRFIENVVHPSRDLQVYERTLDLWGNGNRIYDQEGDWVLLPEGFEIMSGYRFAEKKIIEEIRTLVGGNYVSSDYTHAAGSAALNGIAREQAILSAQEAVKAGIKPKTGEFVSYVHQESGKPSTGILNSVYVDRGGPRYGYNIAKWFGEYFVTFGINKERQEEYLRSTDVRYGGYFDNEPGKELSHDTLLNEGTLIGHRVPLSAVDVVYAWKTNEPQVQEWIRLNCPQAKFVSLEAAQILKDHTAVIGKMAQQEGISQEEVWEGLLK</sequence>
<organism evidence="1 2">
    <name type="scientific">Candidatus Terrybacteria bacterium RIFCSPLOWO2_01_FULL_40_23</name>
    <dbReference type="NCBI Taxonomy" id="1802366"/>
    <lineage>
        <taxon>Bacteria</taxon>
        <taxon>Candidatus Terryibacteriota</taxon>
    </lineage>
</organism>
<dbReference type="EMBL" id="MHSW01000009">
    <property type="protein sequence ID" value="OHA52460.1"/>
    <property type="molecule type" value="Genomic_DNA"/>
</dbReference>